<gene>
    <name evidence="8" type="ORF">TPC1_14616</name>
</gene>
<keyword evidence="2" id="KW-0963">Cytoplasm</keyword>
<dbReference type="AlphaFoldDB" id="A0A146KBX2"/>
<sequence>GAGKTYTMSGSVSEPGLIPRISAELFTQLQERSHIYQVSISYIECYMEKVRDLLKLQPPLQIKGTSDNFHVQCAEFICLSPKQVLNHFQNGNLLRKTVQTDMNSHSSRSHAVFTFTVKKFLDNQLLQVSKLHLIDLAGSELLRKSNVQNQKESAAINLSLSVLGKLIKQIVEQQKHLCYRESVLTKLLKESIGGNAVTVVVLCLSLSKNNADETYSCLDFGE</sequence>
<feature type="non-terminal residue" evidence="8">
    <location>
        <position position="1"/>
    </location>
</feature>
<dbReference type="SUPFAM" id="SSF52540">
    <property type="entry name" value="P-loop containing nucleoside triphosphate hydrolases"/>
    <property type="match status" value="1"/>
</dbReference>
<dbReference type="SMART" id="SM00129">
    <property type="entry name" value="KISc"/>
    <property type="match status" value="1"/>
</dbReference>
<evidence type="ECO:0000256" key="3">
    <source>
        <dbReference type="ARBA" id="ARBA00022741"/>
    </source>
</evidence>
<dbReference type="GO" id="GO:0007052">
    <property type="term" value="P:mitotic spindle organization"/>
    <property type="evidence" value="ECO:0007669"/>
    <property type="project" value="TreeGrafter"/>
</dbReference>
<reference evidence="8" key="1">
    <citation type="submission" date="2015-07" db="EMBL/GenBank/DDBJ databases">
        <title>Adaptation to a free-living lifestyle via gene acquisitions in the diplomonad Trepomonas sp. PC1.</title>
        <authorList>
            <person name="Xu F."/>
            <person name="Jerlstrom-Hultqvist J."/>
            <person name="Kolisko M."/>
            <person name="Simpson A.G.B."/>
            <person name="Roger A.J."/>
            <person name="Svard S.G."/>
            <person name="Andersson J.O."/>
        </authorList>
    </citation>
    <scope>NUCLEOTIDE SEQUENCE</scope>
    <source>
        <strain evidence="8">PC1</strain>
    </source>
</reference>
<dbReference type="PANTHER" id="PTHR47969:SF15">
    <property type="entry name" value="CHROMOSOME-ASSOCIATED KINESIN KIF4A-RELATED"/>
    <property type="match status" value="1"/>
</dbReference>
<dbReference type="GO" id="GO:0051231">
    <property type="term" value="P:spindle elongation"/>
    <property type="evidence" value="ECO:0007669"/>
    <property type="project" value="TreeGrafter"/>
</dbReference>
<name>A0A146KBX2_9EUKA</name>
<dbReference type="GO" id="GO:0003777">
    <property type="term" value="F:microtubule motor activity"/>
    <property type="evidence" value="ECO:0007669"/>
    <property type="project" value="InterPro"/>
</dbReference>
<protein>
    <submittedName>
        <fullName evidence="8">Kinesin-2</fullName>
    </submittedName>
</protein>
<dbReference type="PROSITE" id="PS00411">
    <property type="entry name" value="KINESIN_MOTOR_1"/>
    <property type="match status" value="1"/>
</dbReference>
<evidence type="ECO:0000259" key="7">
    <source>
        <dbReference type="PROSITE" id="PS50067"/>
    </source>
</evidence>
<keyword evidence="3" id="KW-0547">Nucleotide-binding</keyword>
<dbReference type="GO" id="GO:0008017">
    <property type="term" value="F:microtubule binding"/>
    <property type="evidence" value="ECO:0007669"/>
    <property type="project" value="InterPro"/>
</dbReference>
<dbReference type="InterPro" id="IPR019821">
    <property type="entry name" value="Kinesin_motor_CS"/>
</dbReference>
<feature type="domain" description="Kinesin motor" evidence="7">
    <location>
        <begin position="1"/>
        <end position="222"/>
    </location>
</feature>
<comment type="caution">
    <text evidence="6">Lacks conserved residue(s) required for the propagation of feature annotation.</text>
</comment>
<dbReference type="GO" id="GO:0007018">
    <property type="term" value="P:microtubule-based movement"/>
    <property type="evidence" value="ECO:0007669"/>
    <property type="project" value="InterPro"/>
</dbReference>
<keyword evidence="5" id="KW-0175">Coiled coil</keyword>
<feature type="non-terminal residue" evidence="8">
    <location>
        <position position="222"/>
    </location>
</feature>
<comment type="subcellular location">
    <subcellularLocation>
        <location evidence="1">Cytoplasm</location>
    </subcellularLocation>
</comment>
<dbReference type="InterPro" id="IPR027640">
    <property type="entry name" value="Kinesin-like_fam"/>
</dbReference>
<keyword evidence="4" id="KW-0067">ATP-binding</keyword>
<dbReference type="InterPro" id="IPR027417">
    <property type="entry name" value="P-loop_NTPase"/>
</dbReference>
<dbReference type="PANTHER" id="PTHR47969">
    <property type="entry name" value="CHROMOSOME-ASSOCIATED KINESIN KIF4A-RELATED"/>
    <property type="match status" value="1"/>
</dbReference>
<evidence type="ECO:0000256" key="6">
    <source>
        <dbReference type="PROSITE-ProRule" id="PRU00283"/>
    </source>
</evidence>
<dbReference type="GO" id="GO:0005524">
    <property type="term" value="F:ATP binding"/>
    <property type="evidence" value="ECO:0007669"/>
    <property type="project" value="UniProtKB-KW"/>
</dbReference>
<evidence type="ECO:0000256" key="5">
    <source>
        <dbReference type="ARBA" id="ARBA00023054"/>
    </source>
</evidence>
<organism evidence="8">
    <name type="scientific">Trepomonas sp. PC1</name>
    <dbReference type="NCBI Taxonomy" id="1076344"/>
    <lineage>
        <taxon>Eukaryota</taxon>
        <taxon>Metamonada</taxon>
        <taxon>Diplomonadida</taxon>
        <taxon>Hexamitidae</taxon>
        <taxon>Hexamitinae</taxon>
        <taxon>Trepomonas</taxon>
    </lineage>
</organism>
<comment type="similarity">
    <text evidence="6">Belongs to the TRAFAC class myosin-kinesin ATPase superfamily. Kinesin family.</text>
</comment>
<dbReference type="PRINTS" id="PR00380">
    <property type="entry name" value="KINESINHEAVY"/>
</dbReference>
<dbReference type="GO" id="GO:0005875">
    <property type="term" value="C:microtubule associated complex"/>
    <property type="evidence" value="ECO:0007669"/>
    <property type="project" value="TreeGrafter"/>
</dbReference>
<evidence type="ECO:0000256" key="2">
    <source>
        <dbReference type="ARBA" id="ARBA00022490"/>
    </source>
</evidence>
<evidence type="ECO:0000256" key="4">
    <source>
        <dbReference type="ARBA" id="ARBA00022840"/>
    </source>
</evidence>
<dbReference type="InterPro" id="IPR001752">
    <property type="entry name" value="Kinesin_motor_dom"/>
</dbReference>
<dbReference type="Gene3D" id="3.40.850.10">
    <property type="entry name" value="Kinesin motor domain"/>
    <property type="match status" value="1"/>
</dbReference>
<proteinExistence type="inferred from homology"/>
<dbReference type="GO" id="GO:0005737">
    <property type="term" value="C:cytoplasm"/>
    <property type="evidence" value="ECO:0007669"/>
    <property type="project" value="UniProtKB-SubCell"/>
</dbReference>
<dbReference type="InterPro" id="IPR036961">
    <property type="entry name" value="Kinesin_motor_dom_sf"/>
</dbReference>
<dbReference type="PROSITE" id="PS50067">
    <property type="entry name" value="KINESIN_MOTOR_2"/>
    <property type="match status" value="1"/>
</dbReference>
<evidence type="ECO:0000256" key="1">
    <source>
        <dbReference type="ARBA" id="ARBA00004496"/>
    </source>
</evidence>
<dbReference type="Pfam" id="PF00225">
    <property type="entry name" value="Kinesin"/>
    <property type="match status" value="1"/>
</dbReference>
<dbReference type="EMBL" id="GDID01003411">
    <property type="protein sequence ID" value="JAP93195.1"/>
    <property type="molecule type" value="Transcribed_RNA"/>
</dbReference>
<evidence type="ECO:0000313" key="8">
    <source>
        <dbReference type="EMBL" id="JAP93195.1"/>
    </source>
</evidence>
<accession>A0A146KBX2</accession>